<dbReference type="AlphaFoldDB" id="A0A0B6Z972"/>
<proteinExistence type="predicted"/>
<name>A0A0B6Z972_9EUPU</name>
<reference evidence="1" key="1">
    <citation type="submission" date="2014-12" db="EMBL/GenBank/DDBJ databases">
        <title>Insight into the proteome of Arion vulgaris.</title>
        <authorList>
            <person name="Aradska J."/>
            <person name="Bulat T."/>
            <person name="Smidak R."/>
            <person name="Sarate P."/>
            <person name="Gangsoo J."/>
            <person name="Sialana F."/>
            <person name="Bilban M."/>
            <person name="Lubec G."/>
        </authorList>
    </citation>
    <scope>NUCLEOTIDE SEQUENCE</scope>
    <source>
        <tissue evidence="1">Skin</tissue>
    </source>
</reference>
<protein>
    <submittedName>
        <fullName evidence="1">Uncharacterized protein</fullName>
    </submittedName>
</protein>
<organism evidence="1">
    <name type="scientific">Arion vulgaris</name>
    <dbReference type="NCBI Taxonomy" id="1028688"/>
    <lineage>
        <taxon>Eukaryota</taxon>
        <taxon>Metazoa</taxon>
        <taxon>Spiralia</taxon>
        <taxon>Lophotrochozoa</taxon>
        <taxon>Mollusca</taxon>
        <taxon>Gastropoda</taxon>
        <taxon>Heterobranchia</taxon>
        <taxon>Euthyneura</taxon>
        <taxon>Panpulmonata</taxon>
        <taxon>Eupulmonata</taxon>
        <taxon>Stylommatophora</taxon>
        <taxon>Helicina</taxon>
        <taxon>Arionoidea</taxon>
        <taxon>Arionidae</taxon>
        <taxon>Arion</taxon>
    </lineage>
</organism>
<evidence type="ECO:0000313" key="1">
    <source>
        <dbReference type="EMBL" id="CEK64456.1"/>
    </source>
</evidence>
<feature type="non-terminal residue" evidence="1">
    <location>
        <position position="65"/>
    </location>
</feature>
<sequence>MTSHQAPTLTILILVRQTSYNSRQSNLCVCMACHGISHLHQSSSNILTGEYDHVAPQLQVICVNV</sequence>
<accession>A0A0B6Z972</accession>
<dbReference type="EMBL" id="HACG01017591">
    <property type="protein sequence ID" value="CEK64456.1"/>
    <property type="molecule type" value="Transcribed_RNA"/>
</dbReference>
<gene>
    <name evidence="1" type="primary">ORF51825</name>
</gene>